<dbReference type="GeneID" id="30019080"/>
<accession>A0A168B2A4</accession>
<comment type="caution">
    <text evidence="1">The sequence shown here is derived from an EMBL/GenBank/DDBJ whole genome shotgun (WGS) entry which is preliminary data.</text>
</comment>
<dbReference type="RefSeq" id="XP_018706122.1">
    <property type="nucleotide sequence ID" value="XM_018846394.1"/>
</dbReference>
<keyword evidence="2" id="KW-1185">Reference proteome</keyword>
<dbReference type="Proteomes" id="UP000076744">
    <property type="component" value="Unassembled WGS sequence"/>
</dbReference>
<dbReference type="EMBL" id="AZHB01000005">
    <property type="protein sequence ID" value="OAA69518.1"/>
    <property type="molecule type" value="Genomic_DNA"/>
</dbReference>
<dbReference type="AlphaFoldDB" id="A0A168B2A4"/>
<proteinExistence type="predicted"/>
<evidence type="ECO:0000313" key="1">
    <source>
        <dbReference type="EMBL" id="OAA69518.1"/>
    </source>
</evidence>
<name>A0A168B2A4_CORFA</name>
<organism evidence="1 2">
    <name type="scientific">Cordyceps fumosorosea (strain ARSEF 2679)</name>
    <name type="common">Isaria fumosorosea</name>
    <dbReference type="NCBI Taxonomy" id="1081104"/>
    <lineage>
        <taxon>Eukaryota</taxon>
        <taxon>Fungi</taxon>
        <taxon>Dikarya</taxon>
        <taxon>Ascomycota</taxon>
        <taxon>Pezizomycotina</taxon>
        <taxon>Sordariomycetes</taxon>
        <taxon>Hypocreomycetidae</taxon>
        <taxon>Hypocreales</taxon>
        <taxon>Cordycipitaceae</taxon>
        <taxon>Cordyceps</taxon>
    </lineage>
</organism>
<protein>
    <submittedName>
        <fullName evidence="1">Uncharacterized protein</fullName>
    </submittedName>
</protein>
<sequence>MADEIRYRDSCESMAILASTTGQPPLDVWLWHRHEHRSSSTPYCRLSADDVSRGPTSCPASPWPSRCHPSPPAKLQHRIRNWSLRRRRALCGTRRPPRCSSRRCAPPHGPWCDDGACSFALSSWLYTVWLADAPDLRRRLLLASYVGLCRRLARDPRDGGGGGGRGLLWLCPVPRGDRDVEADVQEVW</sequence>
<gene>
    <name evidence="1" type="ORF">ISF_02788</name>
</gene>
<evidence type="ECO:0000313" key="2">
    <source>
        <dbReference type="Proteomes" id="UP000076744"/>
    </source>
</evidence>
<reference evidence="1 2" key="1">
    <citation type="journal article" date="2016" name="Genome Biol. Evol.">
        <title>Divergent and convergent evolution of fungal pathogenicity.</title>
        <authorList>
            <person name="Shang Y."/>
            <person name="Xiao G."/>
            <person name="Zheng P."/>
            <person name="Cen K."/>
            <person name="Zhan S."/>
            <person name="Wang C."/>
        </authorList>
    </citation>
    <scope>NUCLEOTIDE SEQUENCE [LARGE SCALE GENOMIC DNA]</scope>
    <source>
        <strain evidence="1 2">ARSEF 2679</strain>
    </source>
</reference>